<gene>
    <name evidence="1" type="ORF">H0E87_029573</name>
</gene>
<dbReference type="EMBL" id="JACEGQ020000018">
    <property type="protein sequence ID" value="KAH8482158.1"/>
    <property type="molecule type" value="Genomic_DNA"/>
</dbReference>
<dbReference type="AlphaFoldDB" id="A0A8T2WMS8"/>
<reference evidence="1" key="1">
    <citation type="journal article" date="2021" name="J. Hered.">
        <title>Genome Assembly of Salicaceae Populus deltoides (Eastern Cottonwood) I-69 Based on Nanopore Sequencing and Hi-C Technologies.</title>
        <authorList>
            <person name="Bai S."/>
            <person name="Wu H."/>
            <person name="Zhang J."/>
            <person name="Pan Z."/>
            <person name="Zhao W."/>
            <person name="Li Z."/>
            <person name="Tong C."/>
        </authorList>
    </citation>
    <scope>NUCLEOTIDE SEQUENCE</scope>
    <source>
        <tissue evidence="1">Leaf</tissue>
    </source>
</reference>
<keyword evidence="2" id="KW-1185">Reference proteome</keyword>
<accession>A0A8T2WMS8</accession>
<proteinExistence type="predicted"/>
<protein>
    <submittedName>
        <fullName evidence="1">Uncharacterized protein</fullName>
    </submittedName>
</protein>
<sequence length="61" mass="7283">MYRLYLFSFVDLSFNLNVLQLAGEKYEFTETFLRGLCVEDEEEITGLRNAEKEQKERTKNL</sequence>
<evidence type="ECO:0000313" key="1">
    <source>
        <dbReference type="EMBL" id="KAH8482158.1"/>
    </source>
</evidence>
<name>A0A8T2WMS8_POPDE</name>
<feature type="non-terminal residue" evidence="1">
    <location>
        <position position="61"/>
    </location>
</feature>
<dbReference type="Proteomes" id="UP000807159">
    <property type="component" value="Chromosome 18"/>
</dbReference>
<evidence type="ECO:0000313" key="2">
    <source>
        <dbReference type="Proteomes" id="UP000807159"/>
    </source>
</evidence>
<comment type="caution">
    <text evidence="1">The sequence shown here is derived from an EMBL/GenBank/DDBJ whole genome shotgun (WGS) entry which is preliminary data.</text>
</comment>
<organism evidence="1 2">
    <name type="scientific">Populus deltoides</name>
    <name type="common">Eastern poplar</name>
    <name type="synonym">Eastern cottonwood</name>
    <dbReference type="NCBI Taxonomy" id="3696"/>
    <lineage>
        <taxon>Eukaryota</taxon>
        <taxon>Viridiplantae</taxon>
        <taxon>Streptophyta</taxon>
        <taxon>Embryophyta</taxon>
        <taxon>Tracheophyta</taxon>
        <taxon>Spermatophyta</taxon>
        <taxon>Magnoliopsida</taxon>
        <taxon>eudicotyledons</taxon>
        <taxon>Gunneridae</taxon>
        <taxon>Pentapetalae</taxon>
        <taxon>rosids</taxon>
        <taxon>fabids</taxon>
        <taxon>Malpighiales</taxon>
        <taxon>Salicaceae</taxon>
        <taxon>Saliceae</taxon>
        <taxon>Populus</taxon>
    </lineage>
</organism>